<gene>
    <name evidence="3" type="ORF">OSTLU_26270</name>
</gene>
<dbReference type="OMA" id="WITNSER"/>
<evidence type="ECO:0000313" key="3">
    <source>
        <dbReference type="EMBL" id="ABO98493.1"/>
    </source>
</evidence>
<feature type="compositionally biased region" description="Polar residues" evidence="1">
    <location>
        <begin position="107"/>
        <end position="124"/>
    </location>
</feature>
<sequence length="211" mass="22976">MRPIFDGVSAYVDVTLTGNVDASAPFRAKLVAKGAKVTVNICPTTTHVIFRAADAARGVALHRKLAEMKLASKVKVVSPLWITNSERRGEMVDAKDFATTPRGVPSKYSTTPKRNVTPKNASRSGTKKRDRECLESVDLMKYDSDVRRMAEIAAELDAERARAAALDDGDATTKKTFAEAVRATSAKKKRRKVEFSECDENVAPTEDSNGA</sequence>
<name>A4S436_OSTLU</name>
<dbReference type="Proteomes" id="UP000001568">
    <property type="component" value="Chromosome 10"/>
</dbReference>
<dbReference type="KEGG" id="olu:OSTLU_26270"/>
<dbReference type="HOGENOM" id="CLU_1306646_0_0_1"/>
<evidence type="ECO:0000259" key="2">
    <source>
        <dbReference type="PROSITE" id="PS50172"/>
    </source>
</evidence>
<evidence type="ECO:0000313" key="4">
    <source>
        <dbReference type="Proteomes" id="UP000001568"/>
    </source>
</evidence>
<dbReference type="STRING" id="436017.A4S436"/>
<dbReference type="PROSITE" id="PS50172">
    <property type="entry name" value="BRCT"/>
    <property type="match status" value="1"/>
</dbReference>
<accession>A4S436</accession>
<dbReference type="InterPro" id="IPR036420">
    <property type="entry name" value="BRCT_dom_sf"/>
</dbReference>
<dbReference type="Gramene" id="ABO98493">
    <property type="protein sequence ID" value="ABO98493"/>
    <property type="gene ID" value="OSTLU_26270"/>
</dbReference>
<protein>
    <recommendedName>
        <fullName evidence="2">BRCT domain-containing protein</fullName>
    </recommendedName>
</protein>
<keyword evidence="4" id="KW-1185">Reference proteome</keyword>
<dbReference type="AlphaFoldDB" id="A4S436"/>
<dbReference type="GeneID" id="5003925"/>
<evidence type="ECO:0000256" key="1">
    <source>
        <dbReference type="SAM" id="MobiDB-lite"/>
    </source>
</evidence>
<feature type="region of interest" description="Disordered" evidence="1">
    <location>
        <begin position="98"/>
        <end position="130"/>
    </location>
</feature>
<dbReference type="SUPFAM" id="SSF52113">
    <property type="entry name" value="BRCT domain"/>
    <property type="match status" value="1"/>
</dbReference>
<feature type="region of interest" description="Disordered" evidence="1">
    <location>
        <begin position="182"/>
        <end position="211"/>
    </location>
</feature>
<dbReference type="EMBL" id="CP000590">
    <property type="protein sequence ID" value="ABO98493.1"/>
    <property type="molecule type" value="Genomic_DNA"/>
</dbReference>
<organism evidence="3 4">
    <name type="scientific">Ostreococcus lucimarinus (strain CCE9901)</name>
    <dbReference type="NCBI Taxonomy" id="436017"/>
    <lineage>
        <taxon>Eukaryota</taxon>
        <taxon>Viridiplantae</taxon>
        <taxon>Chlorophyta</taxon>
        <taxon>Mamiellophyceae</taxon>
        <taxon>Mamiellales</taxon>
        <taxon>Bathycoccaceae</taxon>
        <taxon>Ostreococcus</taxon>
    </lineage>
</organism>
<dbReference type="InterPro" id="IPR001357">
    <property type="entry name" value="BRCT_dom"/>
</dbReference>
<dbReference type="CDD" id="cd17716">
    <property type="entry name" value="BRCT_microcephalin_rpt1"/>
    <property type="match status" value="1"/>
</dbReference>
<reference evidence="3 4" key="1">
    <citation type="journal article" date="2007" name="Proc. Natl. Acad. Sci. U.S.A.">
        <title>The tiny eukaryote Ostreococcus provides genomic insights into the paradox of plankton speciation.</title>
        <authorList>
            <person name="Palenik B."/>
            <person name="Grimwood J."/>
            <person name="Aerts A."/>
            <person name="Rouze P."/>
            <person name="Salamov A."/>
            <person name="Putnam N."/>
            <person name="Dupont C."/>
            <person name="Jorgensen R."/>
            <person name="Derelle E."/>
            <person name="Rombauts S."/>
            <person name="Zhou K."/>
            <person name="Otillar R."/>
            <person name="Merchant S.S."/>
            <person name="Podell S."/>
            <person name="Gaasterland T."/>
            <person name="Napoli C."/>
            <person name="Gendler K."/>
            <person name="Manuell A."/>
            <person name="Tai V."/>
            <person name="Vallon O."/>
            <person name="Piganeau G."/>
            <person name="Jancek S."/>
            <person name="Heijde M."/>
            <person name="Jabbari K."/>
            <person name="Bowler C."/>
            <person name="Lohr M."/>
            <person name="Robbens S."/>
            <person name="Werner G."/>
            <person name="Dubchak I."/>
            <person name="Pazour G.J."/>
            <person name="Ren Q."/>
            <person name="Paulsen I."/>
            <person name="Delwiche C."/>
            <person name="Schmutz J."/>
            <person name="Rokhsar D."/>
            <person name="Van de Peer Y."/>
            <person name="Moreau H."/>
            <person name="Grigoriev I.V."/>
        </authorList>
    </citation>
    <scope>NUCLEOTIDE SEQUENCE [LARGE SCALE GENOMIC DNA]</scope>
    <source>
        <strain evidence="3 4">CCE9901</strain>
    </source>
</reference>
<feature type="domain" description="BRCT" evidence="2">
    <location>
        <begin position="1"/>
        <end position="99"/>
    </location>
</feature>
<dbReference type="Pfam" id="PF00533">
    <property type="entry name" value="BRCT"/>
    <property type="match status" value="1"/>
</dbReference>
<dbReference type="Gene3D" id="3.40.50.10190">
    <property type="entry name" value="BRCT domain"/>
    <property type="match status" value="1"/>
</dbReference>
<proteinExistence type="predicted"/>
<dbReference type="RefSeq" id="XP_001420200.1">
    <property type="nucleotide sequence ID" value="XM_001420163.1"/>
</dbReference>